<dbReference type="Gene3D" id="3.30.420.10">
    <property type="entry name" value="Ribonuclease H-like superfamily/Ribonuclease H"/>
    <property type="match status" value="1"/>
</dbReference>
<dbReference type="OrthoDB" id="7951431at2759"/>
<proteinExistence type="predicted"/>
<keyword evidence="2" id="KW-1185">Reference proteome</keyword>
<dbReference type="AlphaFoldDB" id="A0A9X6ND25"/>
<comment type="caution">
    <text evidence="1">The sequence shown here is derived from an EMBL/GenBank/DDBJ whole genome shotgun (WGS) entry which is preliminary data.</text>
</comment>
<protein>
    <recommendedName>
        <fullName evidence="3">Tc1-like transposase DDE domain-containing protein</fullName>
    </recommendedName>
</protein>
<dbReference type="EMBL" id="MTYJ01000242">
    <property type="protein sequence ID" value="OWA51882.1"/>
    <property type="molecule type" value="Genomic_DNA"/>
</dbReference>
<dbReference type="InterPro" id="IPR036397">
    <property type="entry name" value="RNaseH_sf"/>
</dbReference>
<reference evidence="2" key="1">
    <citation type="submission" date="2017-01" db="EMBL/GenBank/DDBJ databases">
        <title>Comparative genomics of anhydrobiosis in the tardigrade Hypsibius dujardini.</title>
        <authorList>
            <person name="Yoshida Y."/>
            <person name="Koutsovoulos G."/>
            <person name="Laetsch D."/>
            <person name="Stevens L."/>
            <person name="Kumar S."/>
            <person name="Horikawa D."/>
            <person name="Ishino K."/>
            <person name="Komine S."/>
            <person name="Tomita M."/>
            <person name="Blaxter M."/>
            <person name="Arakawa K."/>
        </authorList>
    </citation>
    <scope>NUCLEOTIDE SEQUENCE [LARGE SCALE GENOMIC DNA]</scope>
    <source>
        <strain evidence="2">Z151</strain>
    </source>
</reference>
<organism evidence="1 2">
    <name type="scientific">Hypsibius exemplaris</name>
    <name type="common">Freshwater tardigrade</name>
    <dbReference type="NCBI Taxonomy" id="2072580"/>
    <lineage>
        <taxon>Eukaryota</taxon>
        <taxon>Metazoa</taxon>
        <taxon>Ecdysozoa</taxon>
        <taxon>Tardigrada</taxon>
        <taxon>Eutardigrada</taxon>
        <taxon>Parachela</taxon>
        <taxon>Hypsibioidea</taxon>
        <taxon>Hypsibiidae</taxon>
        <taxon>Hypsibius</taxon>
    </lineage>
</organism>
<name>A0A9X6ND25_HYPEX</name>
<evidence type="ECO:0008006" key="3">
    <source>
        <dbReference type="Google" id="ProtNLM"/>
    </source>
</evidence>
<dbReference type="GO" id="GO:0003676">
    <property type="term" value="F:nucleic acid binding"/>
    <property type="evidence" value="ECO:0007669"/>
    <property type="project" value="InterPro"/>
</dbReference>
<evidence type="ECO:0000313" key="2">
    <source>
        <dbReference type="Proteomes" id="UP000192578"/>
    </source>
</evidence>
<sequence length="133" mass="15416">MPKKAHRKAKRRKKQPMRKVTPVIVQRMVRTLIIRKVHHSFRSMANVLQLGESTDKAPCDAAQTVQAFLEEEMPCFIRNADIPPNSPDLNPFYYCARSLLKKRVNNLGLIASFYRLAKILKDKWEGSKLRPQT</sequence>
<accession>A0A9X6ND25</accession>
<gene>
    <name evidence="1" type="ORF">BV898_16343</name>
</gene>
<dbReference type="Proteomes" id="UP000192578">
    <property type="component" value="Unassembled WGS sequence"/>
</dbReference>
<evidence type="ECO:0000313" key="1">
    <source>
        <dbReference type="EMBL" id="OWA51882.1"/>
    </source>
</evidence>